<evidence type="ECO:0008006" key="3">
    <source>
        <dbReference type="Google" id="ProtNLM"/>
    </source>
</evidence>
<evidence type="ECO:0000313" key="2">
    <source>
        <dbReference type="Proteomes" id="UP001057134"/>
    </source>
</evidence>
<organism evidence="1 2">
    <name type="scientific">Paenibacillus konkukensis</name>
    <dbReference type="NCBI Taxonomy" id="2020716"/>
    <lineage>
        <taxon>Bacteria</taxon>
        <taxon>Bacillati</taxon>
        <taxon>Bacillota</taxon>
        <taxon>Bacilli</taxon>
        <taxon>Bacillales</taxon>
        <taxon>Paenibacillaceae</taxon>
        <taxon>Paenibacillus</taxon>
    </lineage>
</organism>
<protein>
    <recommendedName>
        <fullName evidence="3">HEPN domain-containing protein</fullName>
    </recommendedName>
</protein>
<proteinExistence type="predicted"/>
<accession>A0ABY4RSN6</accession>
<gene>
    <name evidence="1" type="ORF">SK3146_04741</name>
</gene>
<sequence>MRLLSDVQMYLEQSRRYMFMGAVFLEQGMYKECVTVTGMAAQAKLRALYIQVNGAYPPLPPSNELLLRNLQSHGKLDWDTEMFLNELFFVSAHYDGFFHKPPAEENVRRLMFKTEHMLRRL</sequence>
<reference evidence="1" key="1">
    <citation type="submission" date="2018-02" db="EMBL/GenBank/DDBJ databases">
        <authorList>
            <person name="Kim S.-K."/>
            <person name="Jung H.-I."/>
            <person name="Lee S.-W."/>
        </authorList>
    </citation>
    <scope>NUCLEOTIDE SEQUENCE</scope>
    <source>
        <strain evidence="1">SK3146</strain>
    </source>
</reference>
<dbReference type="EMBL" id="CP027059">
    <property type="protein sequence ID" value="UQZ85452.1"/>
    <property type="molecule type" value="Genomic_DNA"/>
</dbReference>
<dbReference type="Proteomes" id="UP001057134">
    <property type="component" value="Chromosome"/>
</dbReference>
<evidence type="ECO:0000313" key="1">
    <source>
        <dbReference type="EMBL" id="UQZ85452.1"/>
    </source>
</evidence>
<name>A0ABY4RSN6_9BACL</name>
<keyword evidence="2" id="KW-1185">Reference proteome</keyword>
<reference evidence="1" key="2">
    <citation type="journal article" date="2021" name="J Anim Sci Technol">
        <title>Complete genome sequence of Paenibacillus konkukensis sp. nov. SK3146 as a potential probiotic strain.</title>
        <authorList>
            <person name="Jung H.I."/>
            <person name="Park S."/>
            <person name="Niu K.M."/>
            <person name="Lee S.W."/>
            <person name="Kothari D."/>
            <person name="Yi K.J."/>
            <person name="Kim S.K."/>
        </authorList>
    </citation>
    <scope>NUCLEOTIDE SEQUENCE</scope>
    <source>
        <strain evidence="1">SK3146</strain>
    </source>
</reference>